<dbReference type="PRINTS" id="PR00080">
    <property type="entry name" value="SDRFAMILY"/>
</dbReference>
<dbReference type="Gene3D" id="3.40.50.720">
    <property type="entry name" value="NAD(P)-binding Rossmann-like Domain"/>
    <property type="match status" value="1"/>
</dbReference>
<dbReference type="Pfam" id="PF13561">
    <property type="entry name" value="adh_short_C2"/>
    <property type="match status" value="1"/>
</dbReference>
<dbReference type="InterPro" id="IPR036291">
    <property type="entry name" value="NAD(P)-bd_dom_sf"/>
</dbReference>
<dbReference type="Proteomes" id="UP000287447">
    <property type="component" value="Unassembled WGS sequence"/>
</dbReference>
<dbReference type="SUPFAM" id="SSF51735">
    <property type="entry name" value="NAD(P)-binding Rossmann-fold domains"/>
    <property type="match status" value="1"/>
</dbReference>
<dbReference type="PANTHER" id="PTHR43943:SF2">
    <property type="entry name" value="DEHYDROGENASE_REDUCTASE 4"/>
    <property type="match status" value="1"/>
</dbReference>
<dbReference type="RefSeq" id="WP_127763463.1">
    <property type="nucleotide sequence ID" value="NZ_SADE01000001.1"/>
</dbReference>
<proteinExistence type="inferred from homology"/>
<evidence type="ECO:0000259" key="2">
    <source>
        <dbReference type="SMART" id="SM00822"/>
    </source>
</evidence>
<gene>
    <name evidence="3" type="ORF">EOI86_01950</name>
</gene>
<reference evidence="4" key="1">
    <citation type="submission" date="2019-01" db="EMBL/GenBank/DDBJ databases">
        <title>Gri0909 isolated from a small marine red alga.</title>
        <authorList>
            <person name="Kim J."/>
            <person name="Jeong S.E."/>
            <person name="Jeon C.O."/>
        </authorList>
    </citation>
    <scope>NUCLEOTIDE SEQUENCE [LARGE SCALE GENOMIC DNA]</scope>
    <source>
        <strain evidence="4">Gri0909</strain>
    </source>
</reference>
<name>A0A437QUA7_9PROT</name>
<sequence>MIFDLTGKTALITGSSRGIGRAIAEAMGGLGANVVISSRTAEDCDKTAAELKATGISAASIPCHIGRNEELQSLVDKTRDAFGQVDILVCNAAINPVYGPLAEVSDEAFDKIMTTNVRSAFTLCKMVLPDMAKRGEGSIIVISSIAGLYGNDRIGAYGVSKAAEAQLVRNLAVEWGPKNIRVNAISPGLIKTDFARALWEDPEVRSRSERKAPLHRIGEPEEIGGLAAFLASPAASFITGQNIVADGGQTISGGA</sequence>
<dbReference type="PRINTS" id="PR00081">
    <property type="entry name" value="GDHRDH"/>
</dbReference>
<dbReference type="NCBIfam" id="NF005559">
    <property type="entry name" value="PRK07231.1"/>
    <property type="match status" value="1"/>
</dbReference>
<keyword evidence="4" id="KW-1185">Reference proteome</keyword>
<dbReference type="FunFam" id="3.40.50.720:FF:000084">
    <property type="entry name" value="Short-chain dehydrogenase reductase"/>
    <property type="match status" value="1"/>
</dbReference>
<feature type="domain" description="Ketoreductase" evidence="2">
    <location>
        <begin position="8"/>
        <end position="178"/>
    </location>
</feature>
<comment type="caution">
    <text evidence="3">The sequence shown here is derived from an EMBL/GenBank/DDBJ whole genome shotgun (WGS) entry which is preliminary data.</text>
</comment>
<evidence type="ECO:0000256" key="1">
    <source>
        <dbReference type="ARBA" id="ARBA00006484"/>
    </source>
</evidence>
<dbReference type="EMBL" id="SADE01000001">
    <property type="protein sequence ID" value="RVU38091.1"/>
    <property type="molecule type" value="Genomic_DNA"/>
</dbReference>
<evidence type="ECO:0000313" key="3">
    <source>
        <dbReference type="EMBL" id="RVU38091.1"/>
    </source>
</evidence>
<dbReference type="InterPro" id="IPR002347">
    <property type="entry name" value="SDR_fam"/>
</dbReference>
<dbReference type="PANTHER" id="PTHR43943">
    <property type="entry name" value="DEHYDROGENASE/REDUCTASE (SDR FAMILY) MEMBER 4"/>
    <property type="match status" value="1"/>
</dbReference>
<accession>A0A437QUA7</accession>
<protein>
    <submittedName>
        <fullName evidence="3">SDR family oxidoreductase</fullName>
    </submittedName>
</protein>
<organism evidence="3 4">
    <name type="scientific">Hwanghaeella grinnelliae</name>
    <dbReference type="NCBI Taxonomy" id="2500179"/>
    <lineage>
        <taxon>Bacteria</taxon>
        <taxon>Pseudomonadati</taxon>
        <taxon>Pseudomonadota</taxon>
        <taxon>Alphaproteobacteria</taxon>
        <taxon>Rhodospirillales</taxon>
        <taxon>Rhodospirillaceae</taxon>
        <taxon>Hwanghaeella</taxon>
    </lineage>
</organism>
<evidence type="ECO:0000313" key="4">
    <source>
        <dbReference type="Proteomes" id="UP000287447"/>
    </source>
</evidence>
<dbReference type="InterPro" id="IPR057326">
    <property type="entry name" value="KR_dom"/>
</dbReference>
<dbReference type="SMART" id="SM00822">
    <property type="entry name" value="PKS_KR"/>
    <property type="match status" value="1"/>
</dbReference>
<dbReference type="OrthoDB" id="9789398at2"/>
<comment type="similarity">
    <text evidence="1">Belongs to the short-chain dehydrogenases/reductases (SDR) family.</text>
</comment>
<dbReference type="AlphaFoldDB" id="A0A437QUA7"/>